<feature type="region of interest" description="Disordered" evidence="1">
    <location>
        <begin position="1"/>
        <end position="27"/>
    </location>
</feature>
<sequence>MPKTVLAPAFGDQRGKNGRFFHPPTPPRRINPLQYTLSAACLDGRLDMDLITAQGCVDVVKGWRDTKAKALADAAKGDGIPF</sequence>
<evidence type="ECO:0000313" key="3">
    <source>
        <dbReference type="Proteomes" id="UP000565723"/>
    </source>
</evidence>
<evidence type="ECO:0000256" key="1">
    <source>
        <dbReference type="SAM" id="MobiDB-lite"/>
    </source>
</evidence>
<proteinExistence type="predicted"/>
<organism evidence="2 3">
    <name type="scientific">Ruegeria pomeroyi</name>
    <dbReference type="NCBI Taxonomy" id="89184"/>
    <lineage>
        <taxon>Bacteria</taxon>
        <taxon>Pseudomonadati</taxon>
        <taxon>Pseudomonadota</taxon>
        <taxon>Alphaproteobacteria</taxon>
        <taxon>Rhodobacterales</taxon>
        <taxon>Roseobacteraceae</taxon>
        <taxon>Ruegeria</taxon>
    </lineage>
</organism>
<evidence type="ECO:0000313" key="2">
    <source>
        <dbReference type="EMBL" id="NVK97964.1"/>
    </source>
</evidence>
<accession>A0A850LIN6</accession>
<dbReference type="Proteomes" id="UP000565723">
    <property type="component" value="Unassembled WGS sequence"/>
</dbReference>
<protein>
    <submittedName>
        <fullName evidence="2">Uncharacterized protein</fullName>
    </submittedName>
</protein>
<name>A0A850LIN6_9RHOB</name>
<reference evidence="2 3" key="1">
    <citation type="journal article" date="2020" name="Proc. Natl. Acad. Sci. U.S.A.">
        <title>Ecological drivers of bacterial community assembly in synthetic phycospheres.</title>
        <authorList>
            <person name="Fu H."/>
            <person name="Uchimiya M."/>
            <person name="Gore J."/>
            <person name="Moran M.A."/>
        </authorList>
    </citation>
    <scope>NUCLEOTIDE SEQUENCE [LARGE SCALE GENOMIC DNA]</scope>
    <source>
        <strain evidence="2">HF-Din03</strain>
    </source>
</reference>
<dbReference type="AlphaFoldDB" id="A0A850LIN6"/>
<comment type="caution">
    <text evidence="2">The sequence shown here is derived from an EMBL/GenBank/DDBJ whole genome shotgun (WGS) entry which is preliminary data.</text>
</comment>
<dbReference type="EMBL" id="JABXIY010000036">
    <property type="protein sequence ID" value="NVK97964.1"/>
    <property type="molecule type" value="Genomic_DNA"/>
</dbReference>
<gene>
    <name evidence="2" type="ORF">HW564_13610</name>
</gene>